<accession>A0A4R6DH17</accession>
<feature type="signal peptide" evidence="1">
    <location>
        <begin position="1"/>
        <end position="29"/>
    </location>
</feature>
<organism evidence="2 3">
    <name type="scientific">Curtobacterium flaccumfaciens</name>
    <dbReference type="NCBI Taxonomy" id="2035"/>
    <lineage>
        <taxon>Bacteria</taxon>
        <taxon>Bacillati</taxon>
        <taxon>Actinomycetota</taxon>
        <taxon>Actinomycetes</taxon>
        <taxon>Micrococcales</taxon>
        <taxon>Microbacteriaceae</taxon>
        <taxon>Curtobacterium</taxon>
    </lineage>
</organism>
<evidence type="ECO:0008006" key="4">
    <source>
        <dbReference type="Google" id="ProtNLM"/>
    </source>
</evidence>
<evidence type="ECO:0000313" key="2">
    <source>
        <dbReference type="EMBL" id="TDN44005.1"/>
    </source>
</evidence>
<evidence type="ECO:0000256" key="1">
    <source>
        <dbReference type="SAM" id="SignalP"/>
    </source>
</evidence>
<gene>
    <name evidence="2" type="ORF">EDF64_106179</name>
</gene>
<feature type="chain" id="PRO_5020262143" description="Secreted protein" evidence="1">
    <location>
        <begin position="30"/>
        <end position="173"/>
    </location>
</feature>
<dbReference type="EMBL" id="SNVW01000006">
    <property type="protein sequence ID" value="TDN44005.1"/>
    <property type="molecule type" value="Genomic_DNA"/>
</dbReference>
<dbReference type="AlphaFoldDB" id="A0A4R6DH17"/>
<proteinExistence type="predicted"/>
<dbReference type="Proteomes" id="UP000295764">
    <property type="component" value="Unassembled WGS sequence"/>
</dbReference>
<reference evidence="2 3" key="1">
    <citation type="submission" date="2019-03" db="EMBL/GenBank/DDBJ databases">
        <title>Genomic analyses of the natural microbiome of Caenorhabditis elegans.</title>
        <authorList>
            <person name="Samuel B."/>
        </authorList>
    </citation>
    <scope>NUCLEOTIDE SEQUENCE [LARGE SCALE GENOMIC DNA]</scope>
    <source>
        <strain evidence="2 3">JUb65</strain>
    </source>
</reference>
<sequence>MLFSSVRTAALALTAVTATVLLAAAPAAAGPIGDIGGSVGPAPTDRIASCSSGNFVGELAYTSDNRNAYSFSPSRYRITKHNGQSGGSKANISTRTLQASLDGRGQMVSNEWWSSADAMVQDGHWHTIDPRSNRWTNALPAGHGVQGQARFVFDTSGWDPACTATWSGTVVYS</sequence>
<keyword evidence="1" id="KW-0732">Signal</keyword>
<evidence type="ECO:0000313" key="3">
    <source>
        <dbReference type="Proteomes" id="UP000295764"/>
    </source>
</evidence>
<comment type="caution">
    <text evidence="2">The sequence shown here is derived from an EMBL/GenBank/DDBJ whole genome shotgun (WGS) entry which is preliminary data.</text>
</comment>
<name>A0A4R6DH17_9MICO</name>
<protein>
    <recommendedName>
        <fullName evidence="4">Secreted protein</fullName>
    </recommendedName>
</protein>